<protein>
    <submittedName>
        <fullName evidence="2">Nucleoside triphosphate pyrophosphohydrolase</fullName>
    </submittedName>
</protein>
<dbReference type="Proteomes" id="UP000288096">
    <property type="component" value="Unassembled WGS sequence"/>
</dbReference>
<evidence type="ECO:0000313" key="2">
    <source>
        <dbReference type="EMBL" id="GBC63713.1"/>
    </source>
</evidence>
<gene>
    <name evidence="2" type="ORF">DENIS_4711</name>
</gene>
<dbReference type="GO" id="GO:0046052">
    <property type="term" value="P:UTP catabolic process"/>
    <property type="evidence" value="ECO:0007669"/>
    <property type="project" value="TreeGrafter"/>
</dbReference>
<dbReference type="InterPro" id="IPR011551">
    <property type="entry name" value="NTP_PyrPHydrolase_MazG"/>
</dbReference>
<dbReference type="CDD" id="cd11529">
    <property type="entry name" value="NTP-PPase_MazG_Cterm"/>
    <property type="match status" value="1"/>
</dbReference>
<dbReference type="GO" id="GO:0046061">
    <property type="term" value="P:dATP catabolic process"/>
    <property type="evidence" value="ECO:0007669"/>
    <property type="project" value="TreeGrafter"/>
</dbReference>
<dbReference type="Pfam" id="PF03819">
    <property type="entry name" value="MazG"/>
    <property type="match status" value="2"/>
</dbReference>
<dbReference type="InterPro" id="IPR048011">
    <property type="entry name" value="NTP-PPase_MazG-like_C"/>
</dbReference>
<dbReference type="CDD" id="cd11528">
    <property type="entry name" value="NTP-PPase_MazG_Nterm"/>
    <property type="match status" value="1"/>
</dbReference>
<sequence>MKYKNINELNEIIQTLRGENGCPWDRKQTPKSIAVYLVEEAHELMHAVENGNSDEICEELGDVLFQVLFIARMFQEKGTFDLEDAARGCAEKMIRRHPHVFGDATVSSAEEVRQQWQQIKRTEKDAGAENASVLDSVPAKLPPLMRAYRISERAARTDFDWDDIQGVMAKAEEEWGEFRAEVRQDEDGNNREKVALEFGDLLFTLTNVARFARIHPDSALTSATHKFEERFRRMEQVARETGRTIYDMPRDEKERLWDAAKALEAVGSEQLSVNRKGPDEDEGGR</sequence>
<evidence type="ECO:0000259" key="1">
    <source>
        <dbReference type="Pfam" id="PF03819"/>
    </source>
</evidence>
<dbReference type="PANTHER" id="PTHR30522:SF0">
    <property type="entry name" value="NUCLEOSIDE TRIPHOSPHATE PYROPHOSPHOHYDROLASE"/>
    <property type="match status" value="1"/>
</dbReference>
<keyword evidence="2" id="KW-0378">Hydrolase</keyword>
<dbReference type="GO" id="GO:0046081">
    <property type="term" value="P:dUTP catabolic process"/>
    <property type="evidence" value="ECO:0007669"/>
    <property type="project" value="TreeGrafter"/>
</dbReference>
<reference evidence="3" key="1">
    <citation type="submission" date="2017-11" db="EMBL/GenBank/DDBJ databases">
        <authorList>
            <person name="Watanabe M."/>
            <person name="Kojima H."/>
        </authorList>
    </citation>
    <scope>NUCLEOTIDE SEQUENCE [LARGE SCALE GENOMIC DNA]</scope>
    <source>
        <strain evidence="3">Tokyo 01</strain>
    </source>
</reference>
<accession>A0A401G3E2</accession>
<dbReference type="OrthoDB" id="9808939at2"/>
<dbReference type="GO" id="GO:0046047">
    <property type="term" value="P:TTP catabolic process"/>
    <property type="evidence" value="ECO:0007669"/>
    <property type="project" value="TreeGrafter"/>
</dbReference>
<organism evidence="2 3">
    <name type="scientific">Desulfonema ishimotonii</name>
    <dbReference type="NCBI Taxonomy" id="45657"/>
    <lineage>
        <taxon>Bacteria</taxon>
        <taxon>Pseudomonadati</taxon>
        <taxon>Thermodesulfobacteriota</taxon>
        <taxon>Desulfobacteria</taxon>
        <taxon>Desulfobacterales</taxon>
        <taxon>Desulfococcaceae</taxon>
        <taxon>Desulfonema</taxon>
    </lineage>
</organism>
<dbReference type="NCBIfam" id="TIGR00444">
    <property type="entry name" value="mazG"/>
    <property type="match status" value="1"/>
</dbReference>
<dbReference type="InterPro" id="IPR004518">
    <property type="entry name" value="MazG-like_dom"/>
</dbReference>
<name>A0A401G3E2_9BACT</name>
<keyword evidence="3" id="KW-1185">Reference proteome</keyword>
<evidence type="ECO:0000313" key="3">
    <source>
        <dbReference type="Proteomes" id="UP000288096"/>
    </source>
</evidence>
<feature type="domain" description="NTP pyrophosphohydrolase MazG-like" evidence="1">
    <location>
        <begin position="28"/>
        <end position="101"/>
    </location>
</feature>
<dbReference type="InterPro" id="IPR048015">
    <property type="entry name" value="NTP-PPase_MazG-like_N"/>
</dbReference>
<dbReference type="SUPFAM" id="SSF101386">
    <property type="entry name" value="all-alpha NTP pyrophosphatases"/>
    <property type="match status" value="2"/>
</dbReference>
<dbReference type="GO" id="GO:0047429">
    <property type="term" value="F:nucleoside triphosphate diphosphatase activity"/>
    <property type="evidence" value="ECO:0007669"/>
    <property type="project" value="InterPro"/>
</dbReference>
<dbReference type="AlphaFoldDB" id="A0A401G3E2"/>
<dbReference type="GO" id="GO:0006950">
    <property type="term" value="P:response to stress"/>
    <property type="evidence" value="ECO:0007669"/>
    <property type="project" value="UniProtKB-ARBA"/>
</dbReference>
<dbReference type="PANTHER" id="PTHR30522">
    <property type="entry name" value="NUCLEOSIDE TRIPHOSPHATE PYROPHOSPHOHYDROLASE"/>
    <property type="match status" value="1"/>
</dbReference>
<proteinExistence type="predicted"/>
<dbReference type="NCBIfam" id="NF007113">
    <property type="entry name" value="PRK09562.1"/>
    <property type="match status" value="1"/>
</dbReference>
<comment type="caution">
    <text evidence="2">The sequence shown here is derived from an EMBL/GenBank/DDBJ whole genome shotgun (WGS) entry which is preliminary data.</text>
</comment>
<dbReference type="FunFam" id="1.10.287.1080:FF:000001">
    <property type="entry name" value="Nucleoside triphosphate pyrophosphohydrolase"/>
    <property type="match status" value="1"/>
</dbReference>
<dbReference type="RefSeq" id="WP_124330754.1">
    <property type="nucleotide sequence ID" value="NZ_BEXT01000001.1"/>
</dbReference>
<dbReference type="Gene3D" id="1.10.287.1080">
    <property type="entry name" value="MazG-like"/>
    <property type="match status" value="2"/>
</dbReference>
<dbReference type="GO" id="GO:0006203">
    <property type="term" value="P:dGTP catabolic process"/>
    <property type="evidence" value="ECO:0007669"/>
    <property type="project" value="TreeGrafter"/>
</dbReference>
<reference evidence="3" key="2">
    <citation type="submission" date="2019-01" db="EMBL/GenBank/DDBJ databases">
        <title>Genome sequence of Desulfonema ishimotonii strain Tokyo 01.</title>
        <authorList>
            <person name="Fukui M."/>
        </authorList>
    </citation>
    <scope>NUCLEOTIDE SEQUENCE [LARGE SCALE GENOMIC DNA]</scope>
    <source>
        <strain evidence="3">Tokyo 01</strain>
    </source>
</reference>
<dbReference type="EMBL" id="BEXT01000001">
    <property type="protein sequence ID" value="GBC63713.1"/>
    <property type="molecule type" value="Genomic_DNA"/>
</dbReference>
<dbReference type="GO" id="GO:0046076">
    <property type="term" value="P:dTTP catabolic process"/>
    <property type="evidence" value="ECO:0007669"/>
    <property type="project" value="TreeGrafter"/>
</dbReference>
<feature type="domain" description="NTP pyrophosphohydrolase MazG-like" evidence="1">
    <location>
        <begin position="167"/>
        <end position="230"/>
    </location>
</feature>